<evidence type="ECO:0000256" key="7">
    <source>
        <dbReference type="SAM" id="SignalP"/>
    </source>
</evidence>
<evidence type="ECO:0000256" key="5">
    <source>
        <dbReference type="PIRSR" id="PIRSR002583-1"/>
    </source>
</evidence>
<keyword evidence="2 5" id="KW-0547">Nucleotide-binding</keyword>
<evidence type="ECO:0000256" key="3">
    <source>
        <dbReference type="ARBA" id="ARBA00022840"/>
    </source>
</evidence>
<accession>A0A7S4KQU5</accession>
<dbReference type="NCBIfam" id="NF003555">
    <property type="entry name" value="PRK05218.1"/>
    <property type="match status" value="1"/>
</dbReference>
<keyword evidence="3 5" id="KW-0067">ATP-binding</keyword>
<sequence>MRLWNFALLLLVGSLSYSQVAVGESEPAGGHSYQAEVSKMLEILIHSLYTNRSIFLREIISNASDALDKIKYQYLTNPKHPKNKDGEEPGFDIHLKVDHEKRTLSLRDGGVGMTKDELVAHLGSLGASGTKKFVEKLDETESKTPDDVNTLIGQFGVGFYSVFLVSDTIKVISKSDNSDKQWIWESKGDGKFQIYEDPEGNTLGRGTELLIYLKKDADEYMEEFKLKEIIHRYSQFVHFPIYLWNVKPKEKPKDKDDEDKDKEEESDIVIDEEEDKPEEESVTEATPEPEVEQWIWEHVNEHEPIWVREQAEVTEDEYVSFYKSMSHEYEDPMFHYHFASKGDDVGFKSILYVPGRAPHEGYDARKGAAHDNIRLYVRRIFITDEFKDLLPRYLSFVRGVVDSDDLPLNVSREILQESSIIKLIKKKLVRKCIEMFIEMAENESGVKARRKLRKKKREDGGEDYSYSKFWREFGKNIRLGIIEDGSNRQRLARLLRYPSSTTEMKSSEASTSLDAYVKRMKPRQKDIFYVTGESSSKLSKLAVVEDARNHGIEVLLMDDAIDEYVVASLTQYDGKNLVNLSKEGVHLEELTDYEKEIEALREKKYASFIEWFNKIIEDKTTRKVHKIVLGKRKTEQPLVLSSPSGGMTPNLARILKGQTLGDNRMYVRDAEKIIEINYLHPAVDEIFNRYQENAEDDVAINAALLLYETACHQSAFEIDEVHNYAARMYSMIAQGLDVEDHTTLLVEKASDYEAPREEAKAEEEL</sequence>
<dbReference type="InterPro" id="IPR036890">
    <property type="entry name" value="HATPase_C_sf"/>
</dbReference>
<protein>
    <recommendedName>
        <fullName evidence="9">Histidine kinase/HSP90-like ATPase domain-containing protein</fullName>
    </recommendedName>
</protein>
<gene>
    <name evidence="8" type="ORF">NAES01612_LOCUS9811</name>
</gene>
<dbReference type="PANTHER" id="PTHR11528">
    <property type="entry name" value="HEAT SHOCK PROTEIN 90 FAMILY MEMBER"/>
    <property type="match status" value="1"/>
</dbReference>
<evidence type="ECO:0000313" key="8">
    <source>
        <dbReference type="EMBL" id="CAE2302208.1"/>
    </source>
</evidence>
<dbReference type="SUPFAM" id="SSF110942">
    <property type="entry name" value="HSP90 C-terminal domain"/>
    <property type="match status" value="1"/>
</dbReference>
<dbReference type="GO" id="GO:0005524">
    <property type="term" value="F:ATP binding"/>
    <property type="evidence" value="ECO:0007669"/>
    <property type="project" value="UniProtKB-KW"/>
</dbReference>
<dbReference type="InterPro" id="IPR001404">
    <property type="entry name" value="Hsp90_fam"/>
</dbReference>
<organism evidence="8">
    <name type="scientific">Paramoeba aestuarina</name>
    <dbReference type="NCBI Taxonomy" id="180227"/>
    <lineage>
        <taxon>Eukaryota</taxon>
        <taxon>Amoebozoa</taxon>
        <taxon>Discosea</taxon>
        <taxon>Flabellinia</taxon>
        <taxon>Dactylopodida</taxon>
        <taxon>Paramoebidae</taxon>
        <taxon>Paramoeba</taxon>
    </lineage>
</organism>
<dbReference type="GO" id="GO:0140662">
    <property type="term" value="F:ATP-dependent protein folding chaperone"/>
    <property type="evidence" value="ECO:0007669"/>
    <property type="project" value="InterPro"/>
</dbReference>
<feature type="binding site" evidence="5">
    <location>
        <begin position="128"/>
        <end position="129"/>
    </location>
    <ligand>
        <name>ATP</name>
        <dbReference type="ChEBI" id="CHEBI:30616"/>
    </ligand>
</feature>
<dbReference type="FunFam" id="3.30.565.10:FF:000005">
    <property type="entry name" value="Heat shock protein 90"/>
    <property type="match status" value="1"/>
</dbReference>
<keyword evidence="7" id="KW-0732">Signal</keyword>
<dbReference type="Gene3D" id="3.30.230.80">
    <property type="match status" value="1"/>
</dbReference>
<dbReference type="InterPro" id="IPR020568">
    <property type="entry name" value="Ribosomal_Su5_D2-typ_SF"/>
</dbReference>
<feature type="binding site" evidence="5">
    <location>
        <begin position="154"/>
        <end position="159"/>
    </location>
    <ligand>
        <name>ATP</name>
        <dbReference type="ChEBI" id="CHEBI:30616"/>
    </ligand>
</feature>
<reference evidence="8" key="1">
    <citation type="submission" date="2021-01" db="EMBL/GenBank/DDBJ databases">
        <authorList>
            <person name="Corre E."/>
            <person name="Pelletier E."/>
            <person name="Niang G."/>
            <person name="Scheremetjew M."/>
            <person name="Finn R."/>
            <person name="Kale V."/>
            <person name="Holt S."/>
            <person name="Cochrane G."/>
            <person name="Meng A."/>
            <person name="Brown T."/>
            <person name="Cohen L."/>
        </authorList>
    </citation>
    <scope>NUCLEOTIDE SEQUENCE</scope>
    <source>
        <strain evidence="8">SoJaBio B1-5/56/2</strain>
    </source>
</reference>
<comment type="similarity">
    <text evidence="1">Belongs to the heat shock protein 90 family.</text>
</comment>
<dbReference type="PRINTS" id="PR00775">
    <property type="entry name" value="HEATSHOCK90"/>
</dbReference>
<dbReference type="CDD" id="cd16927">
    <property type="entry name" value="HATPase_Hsp90-like"/>
    <property type="match status" value="1"/>
</dbReference>
<evidence type="ECO:0008006" key="9">
    <source>
        <dbReference type="Google" id="ProtNLM"/>
    </source>
</evidence>
<dbReference type="HAMAP" id="MF_00505">
    <property type="entry name" value="HSP90"/>
    <property type="match status" value="1"/>
</dbReference>
<dbReference type="GO" id="GO:0051082">
    <property type="term" value="F:unfolded protein binding"/>
    <property type="evidence" value="ECO:0007669"/>
    <property type="project" value="InterPro"/>
</dbReference>
<evidence type="ECO:0000256" key="4">
    <source>
        <dbReference type="ARBA" id="ARBA00023186"/>
    </source>
</evidence>
<dbReference type="EMBL" id="HBKR01014812">
    <property type="protein sequence ID" value="CAE2302208.1"/>
    <property type="molecule type" value="Transcribed_RNA"/>
</dbReference>
<feature type="compositionally biased region" description="Acidic residues" evidence="6">
    <location>
        <begin position="256"/>
        <end position="289"/>
    </location>
</feature>
<evidence type="ECO:0000256" key="6">
    <source>
        <dbReference type="SAM" id="MobiDB-lite"/>
    </source>
</evidence>
<feature type="binding site" evidence="5">
    <location>
        <position position="113"/>
    </location>
    <ligand>
        <name>ATP</name>
        <dbReference type="ChEBI" id="CHEBI:30616"/>
    </ligand>
</feature>
<name>A0A7S4KQU5_9EUKA</name>
<dbReference type="PIRSF" id="PIRSF002583">
    <property type="entry name" value="Hsp90"/>
    <property type="match status" value="1"/>
</dbReference>
<proteinExistence type="inferred from homology"/>
<keyword evidence="4" id="KW-0143">Chaperone</keyword>
<feature type="binding site" evidence="5">
    <location>
        <position position="62"/>
    </location>
    <ligand>
        <name>ATP</name>
        <dbReference type="ChEBI" id="CHEBI:30616"/>
    </ligand>
</feature>
<dbReference type="Gene3D" id="3.40.50.11260">
    <property type="match status" value="1"/>
</dbReference>
<dbReference type="SUPFAM" id="SSF55874">
    <property type="entry name" value="ATPase domain of HSP90 chaperone/DNA topoisomerase II/histidine kinase"/>
    <property type="match status" value="1"/>
</dbReference>
<dbReference type="GO" id="GO:0016887">
    <property type="term" value="F:ATP hydrolysis activity"/>
    <property type="evidence" value="ECO:0007669"/>
    <property type="project" value="InterPro"/>
</dbReference>
<feature type="binding site" evidence="5">
    <location>
        <position position="108"/>
    </location>
    <ligand>
        <name>ATP</name>
        <dbReference type="ChEBI" id="CHEBI:30616"/>
    </ligand>
</feature>
<feature type="binding site" evidence="5">
    <location>
        <position position="207"/>
    </location>
    <ligand>
        <name>ATP</name>
        <dbReference type="ChEBI" id="CHEBI:30616"/>
    </ligand>
</feature>
<dbReference type="Pfam" id="PF00183">
    <property type="entry name" value="HSP90"/>
    <property type="match status" value="1"/>
</dbReference>
<feature type="region of interest" description="Disordered" evidence="6">
    <location>
        <begin position="250"/>
        <end position="289"/>
    </location>
</feature>
<feature type="binding site" evidence="5">
    <location>
        <position position="412"/>
    </location>
    <ligand>
        <name>ATP</name>
        <dbReference type="ChEBI" id="CHEBI:30616"/>
    </ligand>
</feature>
<dbReference type="InterPro" id="IPR020575">
    <property type="entry name" value="Hsp90_N"/>
</dbReference>
<evidence type="ECO:0000256" key="2">
    <source>
        <dbReference type="ARBA" id="ARBA00022741"/>
    </source>
</evidence>
<evidence type="ECO:0000256" key="1">
    <source>
        <dbReference type="ARBA" id="ARBA00008239"/>
    </source>
</evidence>
<feature type="binding site" evidence="5">
    <location>
        <position position="58"/>
    </location>
    <ligand>
        <name>ATP</name>
        <dbReference type="ChEBI" id="CHEBI:30616"/>
    </ligand>
</feature>
<dbReference type="Gene3D" id="3.30.565.10">
    <property type="entry name" value="Histidine kinase-like ATPase, C-terminal domain"/>
    <property type="match status" value="1"/>
</dbReference>
<dbReference type="AlphaFoldDB" id="A0A7S4KQU5"/>
<dbReference type="Gene3D" id="1.20.120.790">
    <property type="entry name" value="Heat shock protein 90, C-terminal domain"/>
    <property type="match status" value="1"/>
</dbReference>
<dbReference type="InterPro" id="IPR037196">
    <property type="entry name" value="HSP90_C"/>
</dbReference>
<feature type="signal peptide" evidence="7">
    <location>
        <begin position="1"/>
        <end position="23"/>
    </location>
</feature>
<feature type="chain" id="PRO_5030839854" description="Histidine kinase/HSP90-like ATPase domain-containing protein" evidence="7">
    <location>
        <begin position="24"/>
        <end position="765"/>
    </location>
</feature>
<dbReference type="SUPFAM" id="SSF54211">
    <property type="entry name" value="Ribosomal protein S5 domain 2-like"/>
    <property type="match status" value="1"/>
</dbReference>